<keyword evidence="3" id="KW-1185">Reference proteome</keyword>
<protein>
    <submittedName>
        <fullName evidence="1 2">Uncharacterized protein</fullName>
    </submittedName>
</protein>
<evidence type="ECO:0000313" key="2">
    <source>
        <dbReference type="EnsemblPlants" id="KQK18301"/>
    </source>
</evidence>
<dbReference type="Gramene" id="KQK18301">
    <property type="protein sequence ID" value="KQK18301"/>
    <property type="gene ID" value="BRADI_1g41196v3"/>
</dbReference>
<dbReference type="EnsemblPlants" id="KQK18301">
    <property type="protein sequence ID" value="KQK18301"/>
    <property type="gene ID" value="BRADI_1g41196v3"/>
</dbReference>
<dbReference type="EMBL" id="CM000880">
    <property type="protein sequence ID" value="KQK18301.2"/>
    <property type="molecule type" value="Genomic_DNA"/>
</dbReference>
<reference evidence="1" key="2">
    <citation type="submission" date="2017-06" db="EMBL/GenBank/DDBJ databases">
        <title>WGS assembly of Brachypodium distachyon.</title>
        <authorList>
            <consortium name="The International Brachypodium Initiative"/>
            <person name="Lucas S."/>
            <person name="Harmon-Smith M."/>
            <person name="Lail K."/>
            <person name="Tice H."/>
            <person name="Grimwood J."/>
            <person name="Bruce D."/>
            <person name="Barry K."/>
            <person name="Shu S."/>
            <person name="Lindquist E."/>
            <person name="Wang M."/>
            <person name="Pitluck S."/>
            <person name="Vogel J.P."/>
            <person name="Garvin D.F."/>
            <person name="Mockler T.C."/>
            <person name="Schmutz J."/>
            <person name="Rokhsar D."/>
            <person name="Bevan M.W."/>
        </authorList>
    </citation>
    <scope>NUCLEOTIDE SEQUENCE</scope>
    <source>
        <strain evidence="1">Bd21</strain>
    </source>
</reference>
<name>A0A0Q3H6V7_BRADI</name>
<dbReference type="InParanoid" id="A0A0Q3H6V7"/>
<organism evidence="1">
    <name type="scientific">Brachypodium distachyon</name>
    <name type="common">Purple false brome</name>
    <name type="synonym">Trachynia distachya</name>
    <dbReference type="NCBI Taxonomy" id="15368"/>
    <lineage>
        <taxon>Eukaryota</taxon>
        <taxon>Viridiplantae</taxon>
        <taxon>Streptophyta</taxon>
        <taxon>Embryophyta</taxon>
        <taxon>Tracheophyta</taxon>
        <taxon>Spermatophyta</taxon>
        <taxon>Magnoliopsida</taxon>
        <taxon>Liliopsida</taxon>
        <taxon>Poales</taxon>
        <taxon>Poaceae</taxon>
        <taxon>BOP clade</taxon>
        <taxon>Pooideae</taxon>
        <taxon>Stipodae</taxon>
        <taxon>Brachypodieae</taxon>
        <taxon>Brachypodium</taxon>
    </lineage>
</organism>
<sequence length="242" mass="26295">MYRAALTLELRNITREGKPEQQQINQEKDALSQKLEMQNSRSMWHAGWLCRCCSTRNYKLVCPRGVAATGDHTAAAGAARRAGAGEDVAHAAPGHGFVEDDAAPPVVAHAAPGHGTSSSCATFVDSLDEEGGEEEQNPRRWLVRYRRRGSSAWGRGGWVGNGKGWSGGVWNPWSPPAEPNNGGSRAVPTMTCYGLGWGALHGAEGQARQSLYRTIKTVEKPVESQRREKMVTASGIDERWKS</sequence>
<evidence type="ECO:0000313" key="3">
    <source>
        <dbReference type="Proteomes" id="UP000008810"/>
    </source>
</evidence>
<accession>A0A0Q3H6V7</accession>
<dbReference type="Proteomes" id="UP000008810">
    <property type="component" value="Chromosome 1"/>
</dbReference>
<reference evidence="2" key="3">
    <citation type="submission" date="2018-08" db="UniProtKB">
        <authorList>
            <consortium name="EnsemblPlants"/>
        </authorList>
    </citation>
    <scope>IDENTIFICATION</scope>
    <source>
        <strain evidence="2">cv. Bd21</strain>
    </source>
</reference>
<evidence type="ECO:0000313" key="1">
    <source>
        <dbReference type="EMBL" id="KQK18301.2"/>
    </source>
</evidence>
<gene>
    <name evidence="1" type="ORF">BRADI_1g41196v3</name>
</gene>
<reference evidence="1 2" key="1">
    <citation type="journal article" date="2010" name="Nature">
        <title>Genome sequencing and analysis of the model grass Brachypodium distachyon.</title>
        <authorList>
            <consortium name="International Brachypodium Initiative"/>
        </authorList>
    </citation>
    <scope>NUCLEOTIDE SEQUENCE [LARGE SCALE GENOMIC DNA]</scope>
    <source>
        <strain evidence="1 2">Bd21</strain>
    </source>
</reference>
<dbReference type="AlphaFoldDB" id="A0A0Q3H6V7"/>
<proteinExistence type="predicted"/>